<dbReference type="GO" id="GO:0003677">
    <property type="term" value="F:DNA binding"/>
    <property type="evidence" value="ECO:0007669"/>
    <property type="project" value="UniProtKB-UniRule"/>
</dbReference>
<feature type="domain" description="HTH tetR-type" evidence="5">
    <location>
        <begin position="6"/>
        <end position="66"/>
    </location>
</feature>
<keyword evidence="3" id="KW-0804">Transcription</keyword>
<dbReference type="SUPFAM" id="SSF48498">
    <property type="entry name" value="Tetracyclin repressor-like, C-terminal domain"/>
    <property type="match status" value="1"/>
</dbReference>
<keyword evidence="1" id="KW-0805">Transcription regulation</keyword>
<accession>A0A4Y8WHQ7</accession>
<dbReference type="Gene3D" id="1.10.357.10">
    <property type="entry name" value="Tetracycline Repressor, domain 2"/>
    <property type="match status" value="1"/>
</dbReference>
<dbReference type="InterPro" id="IPR011075">
    <property type="entry name" value="TetR_C"/>
</dbReference>
<gene>
    <name evidence="6" type="ORF">ELS82_07245</name>
</gene>
<reference evidence="6 7" key="1">
    <citation type="submission" date="2019-01" db="EMBL/GenBank/DDBJ databases">
        <title>Vibrio BEI176 sp. nov, a marine bacterium isolated from China: eastern marignal seas.</title>
        <authorList>
            <person name="Li B."/>
        </authorList>
    </citation>
    <scope>NUCLEOTIDE SEQUENCE [LARGE SCALE GENOMIC DNA]</scope>
    <source>
        <strain evidence="6 7">BEI176</strain>
    </source>
</reference>
<dbReference type="InterPro" id="IPR001647">
    <property type="entry name" value="HTH_TetR"/>
</dbReference>
<dbReference type="Pfam" id="PF00440">
    <property type="entry name" value="TetR_N"/>
    <property type="match status" value="1"/>
</dbReference>
<sequence>MGKAAKFDRDQVINQATDLYWQKGFHATSMRNLQDVIDMRPGSIYAAFGSKDGLFKEALNNYTQMGIAHLNRCLEEASSPLEGLKVFVKHIVISTKHGAPNGMCMLAKTISELTDEYQELLEEAQACFKKMECTFADVITQAQQCNEISAEKDPIKLARHLQVQVAGLRTYAKACDDDKLLEEMIDDIFTHHPF</sequence>
<protein>
    <submittedName>
        <fullName evidence="6">TetR/AcrR family transcriptional regulator</fullName>
    </submittedName>
</protein>
<comment type="caution">
    <text evidence="6">The sequence shown here is derived from an EMBL/GenBank/DDBJ whole genome shotgun (WGS) entry which is preliminary data.</text>
</comment>
<evidence type="ECO:0000256" key="1">
    <source>
        <dbReference type="ARBA" id="ARBA00023015"/>
    </source>
</evidence>
<proteinExistence type="predicted"/>
<evidence type="ECO:0000313" key="7">
    <source>
        <dbReference type="Proteomes" id="UP000297753"/>
    </source>
</evidence>
<dbReference type="AlphaFoldDB" id="A0A4Y8WHQ7"/>
<keyword evidence="2 4" id="KW-0238">DNA-binding</keyword>
<dbReference type="InterPro" id="IPR036271">
    <property type="entry name" value="Tet_transcr_reg_TetR-rel_C_sf"/>
</dbReference>
<feature type="DNA-binding region" description="H-T-H motif" evidence="4">
    <location>
        <begin position="29"/>
        <end position="48"/>
    </location>
</feature>
<dbReference type="RefSeq" id="WP_134834900.1">
    <property type="nucleotide sequence ID" value="NZ_SATR01000008.1"/>
</dbReference>
<dbReference type="Pfam" id="PF16925">
    <property type="entry name" value="TetR_C_13"/>
    <property type="match status" value="1"/>
</dbReference>
<dbReference type="PANTHER" id="PTHR47506">
    <property type="entry name" value="TRANSCRIPTIONAL REGULATORY PROTEIN"/>
    <property type="match status" value="1"/>
</dbReference>
<evidence type="ECO:0000313" key="6">
    <source>
        <dbReference type="EMBL" id="TFH92203.1"/>
    </source>
</evidence>
<dbReference type="EMBL" id="SATR01000008">
    <property type="protein sequence ID" value="TFH92203.1"/>
    <property type="molecule type" value="Genomic_DNA"/>
</dbReference>
<evidence type="ECO:0000256" key="2">
    <source>
        <dbReference type="ARBA" id="ARBA00023125"/>
    </source>
</evidence>
<dbReference type="Gene3D" id="1.10.10.60">
    <property type="entry name" value="Homeodomain-like"/>
    <property type="match status" value="1"/>
</dbReference>
<dbReference type="Proteomes" id="UP000297753">
    <property type="component" value="Unassembled WGS sequence"/>
</dbReference>
<evidence type="ECO:0000256" key="3">
    <source>
        <dbReference type="ARBA" id="ARBA00023163"/>
    </source>
</evidence>
<evidence type="ECO:0000259" key="5">
    <source>
        <dbReference type="PROSITE" id="PS50977"/>
    </source>
</evidence>
<organism evidence="6 7">
    <name type="scientific">Vibrio ouci</name>
    <dbReference type="NCBI Taxonomy" id="2499078"/>
    <lineage>
        <taxon>Bacteria</taxon>
        <taxon>Pseudomonadati</taxon>
        <taxon>Pseudomonadota</taxon>
        <taxon>Gammaproteobacteria</taxon>
        <taxon>Vibrionales</taxon>
        <taxon>Vibrionaceae</taxon>
        <taxon>Vibrio</taxon>
    </lineage>
</organism>
<name>A0A4Y8WHQ7_9VIBR</name>
<dbReference type="OrthoDB" id="270177at2"/>
<keyword evidence="7" id="KW-1185">Reference proteome</keyword>
<evidence type="ECO:0000256" key="4">
    <source>
        <dbReference type="PROSITE-ProRule" id="PRU00335"/>
    </source>
</evidence>
<dbReference type="PROSITE" id="PS50977">
    <property type="entry name" value="HTH_TETR_2"/>
    <property type="match status" value="1"/>
</dbReference>
<dbReference type="PANTHER" id="PTHR47506:SF10">
    <property type="entry name" value="TRANSCRIPTIONAL REGULATORY PROTEIN"/>
    <property type="match status" value="1"/>
</dbReference>
<dbReference type="SUPFAM" id="SSF46689">
    <property type="entry name" value="Homeodomain-like"/>
    <property type="match status" value="1"/>
</dbReference>
<dbReference type="InterPro" id="IPR009057">
    <property type="entry name" value="Homeodomain-like_sf"/>
</dbReference>